<feature type="compositionally biased region" description="Polar residues" evidence="1">
    <location>
        <begin position="99"/>
        <end position="121"/>
    </location>
</feature>
<feature type="region of interest" description="Disordered" evidence="1">
    <location>
        <begin position="166"/>
        <end position="214"/>
    </location>
</feature>
<sequence length="533" mass="58635">MDPTEVEEFIDLDGEIPGDNLEELADDDISIILEIPATESEAVQEQNKMISPLHINKKDATATIVNADMDSNNPKKVAAIESVNTIQDLNVPDAAKDVVSNNGTADVPNTMNRSDNSETVNKGNCSSSSKVVKGSSDGVHSNVSKEINDSKLSKVTKGVNDLKNSNVAKGIINPDNYKDKKRRNLNEGAGPIPKHPRGPSKDHSATGSPTADITEATQLRVVEASTSSELSLGDFIAVLEKNTRTIEAQLFMEQLGHVSPKPYGQTMIMSMTSFRFWDSFINAVDGDKWREEADKARRRNKILAKPGVINYGSIGSTQDLEAIYDAIHEVASGSMTMAIIGTRPIMLPSRNIPKWRGMCILHRGGILTGYVPPSLEVLILRGFTSAGVNFDTLLTRSSRLKVLVVDSCQLMAKMWQAICGTSSIQALVCKQRGSCSCARLVANRGYQNQIYLVPEEQNSNYFWKKHHRAQKKIVPEGQKDSYREDKFTLRGHIYYKTPEILPFLCGVLAPAKLVEEAANKKKRSFQLMKLLGA</sequence>
<feature type="region of interest" description="Disordered" evidence="1">
    <location>
        <begin position="97"/>
        <end position="145"/>
    </location>
</feature>
<proteinExistence type="predicted"/>
<keyword evidence="2" id="KW-1185">Reference proteome</keyword>
<protein>
    <submittedName>
        <fullName evidence="3">NB-ARC domain-containing protein</fullName>
    </submittedName>
</protein>
<dbReference type="AlphaFoldDB" id="A0A0N5BZ42"/>
<accession>A0A0N5BZ42</accession>
<evidence type="ECO:0000313" key="3">
    <source>
        <dbReference type="WBParaSite" id="SPAL_0001103700.1"/>
    </source>
</evidence>
<feature type="compositionally biased region" description="Polar residues" evidence="1">
    <location>
        <begin position="205"/>
        <end position="214"/>
    </location>
</feature>
<evidence type="ECO:0000313" key="2">
    <source>
        <dbReference type="Proteomes" id="UP000046392"/>
    </source>
</evidence>
<name>A0A0N5BZ42_STREA</name>
<reference evidence="3" key="1">
    <citation type="submission" date="2017-02" db="UniProtKB">
        <authorList>
            <consortium name="WormBaseParasite"/>
        </authorList>
    </citation>
    <scope>IDENTIFICATION</scope>
</reference>
<organism evidence="2 3">
    <name type="scientific">Strongyloides papillosus</name>
    <name type="common">Intestinal threadworm</name>
    <dbReference type="NCBI Taxonomy" id="174720"/>
    <lineage>
        <taxon>Eukaryota</taxon>
        <taxon>Metazoa</taxon>
        <taxon>Ecdysozoa</taxon>
        <taxon>Nematoda</taxon>
        <taxon>Chromadorea</taxon>
        <taxon>Rhabditida</taxon>
        <taxon>Tylenchina</taxon>
        <taxon>Panagrolaimomorpha</taxon>
        <taxon>Strongyloidoidea</taxon>
        <taxon>Strongyloididae</taxon>
        <taxon>Strongyloides</taxon>
    </lineage>
</organism>
<dbReference type="Proteomes" id="UP000046392">
    <property type="component" value="Unplaced"/>
</dbReference>
<feature type="compositionally biased region" description="Low complexity" evidence="1">
    <location>
        <begin position="122"/>
        <end position="141"/>
    </location>
</feature>
<evidence type="ECO:0000256" key="1">
    <source>
        <dbReference type="SAM" id="MobiDB-lite"/>
    </source>
</evidence>
<dbReference type="WBParaSite" id="SPAL_0001103700.1">
    <property type="protein sequence ID" value="SPAL_0001103700.1"/>
    <property type="gene ID" value="SPAL_0001103700"/>
</dbReference>